<comment type="caution">
    <text evidence="4">The sequence shown here is derived from an EMBL/GenBank/DDBJ whole genome shotgun (WGS) entry which is preliminary data.</text>
</comment>
<evidence type="ECO:0000313" key="4">
    <source>
        <dbReference type="EMBL" id="RMJ01581.1"/>
    </source>
</evidence>
<dbReference type="CDD" id="cd02612">
    <property type="entry name" value="HAD_PGPPase"/>
    <property type="match status" value="1"/>
</dbReference>
<protein>
    <submittedName>
        <fullName evidence="4">Haloacid dehalogenase-like hydrolase</fullName>
    </submittedName>
</protein>
<dbReference type="InterPro" id="IPR023214">
    <property type="entry name" value="HAD_sf"/>
</dbReference>
<dbReference type="Proteomes" id="UP000265903">
    <property type="component" value="Unassembled WGS sequence"/>
</dbReference>
<dbReference type="Gene3D" id="1.20.1440.100">
    <property type="entry name" value="SG protein - dephosphorylation function"/>
    <property type="match status" value="1"/>
</dbReference>
<dbReference type="InterPro" id="IPR050582">
    <property type="entry name" value="HAD-like_SerB"/>
</dbReference>
<gene>
    <name evidence="4" type="ORF">DOQ08_03163</name>
</gene>
<evidence type="ECO:0000313" key="5">
    <source>
        <dbReference type="Proteomes" id="UP000265903"/>
    </source>
</evidence>
<dbReference type="InterPro" id="IPR006385">
    <property type="entry name" value="HAD_hydro_SerB1"/>
</dbReference>
<sequence length="218" mass="24515">MLAIFDLDDTLISGDSAHLFTAFLIEQGLHPDPKATEKDTLFLKHYQSGRLNLKEYMKFSLLPIKGWSKEQVNSVVNGFIDEVIRPRICPAMRQRLDWHRQQQHRLLIISATGEHLVLPIAEALGVPDALGIEVLWRDSALTGEIGARRPFQAGKLEALKQWLSVQTTPLGTTWFYSDSHNDLPLLEQVDHPVAVNPDPQLLARAQTAGWTILEGARL</sequence>
<dbReference type="NCBIfam" id="TIGR01488">
    <property type="entry name" value="HAD-SF-IB"/>
    <property type="match status" value="1"/>
</dbReference>
<dbReference type="Pfam" id="PF12710">
    <property type="entry name" value="HAD"/>
    <property type="match status" value="1"/>
</dbReference>
<name>A0A3M2R8L8_9GAMM</name>
<accession>A0A3M2R8L8</accession>
<dbReference type="EMBL" id="QMDL01000006">
    <property type="protein sequence ID" value="RMJ01581.1"/>
    <property type="molecule type" value="Genomic_DNA"/>
</dbReference>
<dbReference type="NCBIfam" id="TIGR01490">
    <property type="entry name" value="HAD-SF-IB-hyp1"/>
    <property type="match status" value="1"/>
</dbReference>
<dbReference type="Gene3D" id="3.40.50.1000">
    <property type="entry name" value="HAD superfamily/HAD-like"/>
    <property type="match status" value="1"/>
</dbReference>
<dbReference type="InterPro" id="IPR036412">
    <property type="entry name" value="HAD-like_sf"/>
</dbReference>
<dbReference type="PANTHER" id="PTHR43344">
    <property type="entry name" value="PHOSPHOSERINE PHOSPHATASE"/>
    <property type="match status" value="1"/>
</dbReference>
<evidence type="ECO:0000256" key="3">
    <source>
        <dbReference type="ARBA" id="ARBA00022842"/>
    </source>
</evidence>
<keyword evidence="3" id="KW-0460">Magnesium</keyword>
<reference evidence="4 5" key="1">
    <citation type="submission" date="2018-08" db="EMBL/GenBank/DDBJ databases">
        <title>Whole Genome Sequence of the Moderate Halophilic Marine Bacterium Marinobacter litoralis Sw-45.</title>
        <authorList>
            <person name="Musa H."/>
        </authorList>
    </citation>
    <scope>NUCLEOTIDE SEQUENCE [LARGE SCALE GENOMIC DNA]</scope>
    <source>
        <strain evidence="4 5">Sw-45</strain>
    </source>
</reference>
<keyword evidence="1" id="KW-0479">Metal-binding</keyword>
<dbReference type="GO" id="GO:0046872">
    <property type="term" value="F:metal ion binding"/>
    <property type="evidence" value="ECO:0007669"/>
    <property type="project" value="UniProtKB-KW"/>
</dbReference>
<dbReference type="GO" id="GO:0016787">
    <property type="term" value="F:hydrolase activity"/>
    <property type="evidence" value="ECO:0007669"/>
    <property type="project" value="UniProtKB-KW"/>
</dbReference>
<dbReference type="AlphaFoldDB" id="A0A3M2R8L8"/>
<keyword evidence="2 4" id="KW-0378">Hydrolase</keyword>
<dbReference type="OrthoDB" id="9784466at2"/>
<dbReference type="SUPFAM" id="SSF56784">
    <property type="entry name" value="HAD-like"/>
    <property type="match status" value="1"/>
</dbReference>
<organism evidence="4 5">
    <name type="scientific">Marinobacter litoralis</name>
    <dbReference type="NCBI Taxonomy" id="187981"/>
    <lineage>
        <taxon>Bacteria</taxon>
        <taxon>Pseudomonadati</taxon>
        <taxon>Pseudomonadota</taxon>
        <taxon>Gammaproteobacteria</taxon>
        <taxon>Pseudomonadales</taxon>
        <taxon>Marinobacteraceae</taxon>
        <taxon>Marinobacter</taxon>
    </lineage>
</organism>
<dbReference type="PANTHER" id="PTHR43344:SF13">
    <property type="entry name" value="PHOSPHATASE RV3661-RELATED"/>
    <property type="match status" value="1"/>
</dbReference>
<proteinExistence type="predicted"/>
<evidence type="ECO:0000256" key="2">
    <source>
        <dbReference type="ARBA" id="ARBA00022801"/>
    </source>
</evidence>
<dbReference type="RefSeq" id="WP_114335941.1">
    <property type="nucleotide sequence ID" value="NZ_QMDL01000006.1"/>
</dbReference>
<evidence type="ECO:0000256" key="1">
    <source>
        <dbReference type="ARBA" id="ARBA00022723"/>
    </source>
</evidence>
<keyword evidence="5" id="KW-1185">Reference proteome</keyword>